<dbReference type="PANTHER" id="PTHR42903">
    <property type="entry name" value="INNER MEMBRANE PROTEIN YCCF"/>
    <property type="match status" value="1"/>
</dbReference>
<dbReference type="RefSeq" id="WP_252620956.1">
    <property type="nucleotide sequence ID" value="NZ_CP099490.1"/>
</dbReference>
<dbReference type="PANTHER" id="PTHR42903:SF1">
    <property type="entry name" value="INNER MEMBRANE PROTEIN YCCF"/>
    <property type="match status" value="1"/>
</dbReference>
<keyword evidence="4" id="KW-1185">Reference proteome</keyword>
<feature type="transmembrane region" description="Helical" evidence="1">
    <location>
        <begin position="62"/>
        <end position="79"/>
    </location>
</feature>
<dbReference type="PIRSF" id="PIRSF028777">
    <property type="entry name" value="UCP028777"/>
    <property type="match status" value="1"/>
</dbReference>
<dbReference type="InterPro" id="IPR052937">
    <property type="entry name" value="Inner_membrane_protein"/>
</dbReference>
<reference evidence="3" key="1">
    <citation type="submission" date="2022-06" db="EMBL/GenBank/DDBJ databases">
        <title>Ornithinimicrobium JY.X270.</title>
        <authorList>
            <person name="Huang Y."/>
        </authorList>
    </citation>
    <scope>NUCLEOTIDE SEQUENCE</scope>
    <source>
        <strain evidence="3">JY.X270</strain>
    </source>
</reference>
<feature type="transmembrane region" description="Helical" evidence="1">
    <location>
        <begin position="30"/>
        <end position="50"/>
    </location>
</feature>
<dbReference type="InterPro" id="IPR031308">
    <property type="entry name" value="UCP028777"/>
</dbReference>
<feature type="domain" description="Inner membrane component" evidence="2">
    <location>
        <begin position="4"/>
        <end position="54"/>
    </location>
</feature>
<feature type="transmembrane region" description="Helical" evidence="1">
    <location>
        <begin position="7"/>
        <end position="24"/>
    </location>
</feature>
<feature type="transmembrane region" description="Helical" evidence="1">
    <location>
        <begin position="85"/>
        <end position="106"/>
    </location>
</feature>
<keyword evidence="1" id="KW-1133">Transmembrane helix</keyword>
<keyword evidence="1" id="KW-0812">Transmembrane</keyword>
<evidence type="ECO:0000313" key="3">
    <source>
        <dbReference type="EMBL" id="USQ76261.1"/>
    </source>
</evidence>
<feature type="domain" description="Inner membrane component" evidence="2">
    <location>
        <begin position="68"/>
        <end position="118"/>
    </location>
</feature>
<evidence type="ECO:0000259" key="2">
    <source>
        <dbReference type="Pfam" id="PF03733"/>
    </source>
</evidence>
<protein>
    <submittedName>
        <fullName evidence="3">YccF domain-containing protein</fullName>
    </submittedName>
</protein>
<name>A0ABY4YHM6_9MICO</name>
<organism evidence="3 4">
    <name type="scientific">Ornithinimicrobium cryptoxanthini</name>
    <dbReference type="NCBI Taxonomy" id="2934161"/>
    <lineage>
        <taxon>Bacteria</taxon>
        <taxon>Bacillati</taxon>
        <taxon>Actinomycetota</taxon>
        <taxon>Actinomycetes</taxon>
        <taxon>Micrococcales</taxon>
        <taxon>Ornithinimicrobiaceae</taxon>
        <taxon>Ornithinimicrobium</taxon>
    </lineage>
</organism>
<dbReference type="NCBIfam" id="NF008740">
    <property type="entry name" value="PRK11770.1-2"/>
    <property type="match status" value="1"/>
</dbReference>
<sequence>MRTLGNLLWLVLAGWWLALLYALAGLIAFVLIITIPFGIASFRLANYVLWPFGRRTEFRRDAGVWSIIGNVLWILVLGWELAIAHLIAGLLLCITIIGIPFGIACWKMVPLALLPLGQHIVPVQDAGQDPFAAAPGRTH</sequence>
<keyword evidence="1" id="KW-0472">Membrane</keyword>
<dbReference type="InterPro" id="IPR005185">
    <property type="entry name" value="YccF"/>
</dbReference>
<accession>A0ABY4YHM6</accession>
<dbReference type="EMBL" id="CP099490">
    <property type="protein sequence ID" value="USQ76261.1"/>
    <property type="molecule type" value="Genomic_DNA"/>
</dbReference>
<dbReference type="Pfam" id="PF03733">
    <property type="entry name" value="YccF"/>
    <property type="match status" value="2"/>
</dbReference>
<evidence type="ECO:0000313" key="4">
    <source>
        <dbReference type="Proteomes" id="UP001056535"/>
    </source>
</evidence>
<proteinExistence type="predicted"/>
<evidence type="ECO:0000256" key="1">
    <source>
        <dbReference type="SAM" id="Phobius"/>
    </source>
</evidence>
<dbReference type="Proteomes" id="UP001056535">
    <property type="component" value="Chromosome"/>
</dbReference>
<gene>
    <name evidence="3" type="ORF">NF557_16990</name>
</gene>